<feature type="region of interest" description="Disordered" evidence="1">
    <location>
        <begin position="45"/>
        <end position="73"/>
    </location>
</feature>
<evidence type="ECO:0000313" key="2">
    <source>
        <dbReference type="EMBL" id="CAH1240787.1"/>
    </source>
</evidence>
<evidence type="ECO:0000313" key="3">
    <source>
        <dbReference type="Proteomes" id="UP000838412"/>
    </source>
</evidence>
<sequence length="310" mass="33864">MAGDVKAYLLATTVSSAVLGYMPPQHGTPSQQAAYAEQQTHLRGMAPPQAVHPQQSQQALMPHPPQQQLHVPPQHKVRTLRGPLHPLYTCMLEMVGDDPSGKFGFFSLPTQTSDQTWVTGSIPACYCLPTGCDQTPPSPRHLSTADQTWLLPIGQKHPPPPPVITVGPTQLEVVEYARILGIILKSNLKWTKLVEMIVGKGSKRVGRQADASTAGRPFVARPSGVELLSAGMGKEKKKRFSRCKKESVKGYQGDPRWWAQETADKAILDNQYGSGRQNRSSSTETFSVLDFLYWAASVLGTLLSGLLTEC</sequence>
<dbReference type="AlphaFoldDB" id="A0A8J9YNM9"/>
<evidence type="ECO:0000256" key="1">
    <source>
        <dbReference type="SAM" id="MobiDB-lite"/>
    </source>
</evidence>
<feature type="compositionally biased region" description="Low complexity" evidence="1">
    <location>
        <begin position="57"/>
        <end position="72"/>
    </location>
</feature>
<reference evidence="2" key="1">
    <citation type="submission" date="2022-01" db="EMBL/GenBank/DDBJ databases">
        <authorList>
            <person name="Braso-Vives M."/>
        </authorList>
    </citation>
    <scope>NUCLEOTIDE SEQUENCE</scope>
</reference>
<protein>
    <submittedName>
        <fullName evidence="2">Hypp6099 protein</fullName>
    </submittedName>
</protein>
<accession>A0A8J9YNM9</accession>
<name>A0A8J9YNM9_BRALA</name>
<dbReference type="EMBL" id="OV696696">
    <property type="protein sequence ID" value="CAH1240787.1"/>
    <property type="molecule type" value="Genomic_DNA"/>
</dbReference>
<dbReference type="Proteomes" id="UP000838412">
    <property type="component" value="Chromosome 11"/>
</dbReference>
<keyword evidence="3" id="KW-1185">Reference proteome</keyword>
<gene>
    <name evidence="2" type="primary">Hypp6099</name>
    <name evidence="2" type="ORF">BLAG_LOCUS4618</name>
</gene>
<proteinExistence type="predicted"/>
<organism evidence="2 3">
    <name type="scientific">Branchiostoma lanceolatum</name>
    <name type="common">Common lancelet</name>
    <name type="synonym">Amphioxus lanceolatum</name>
    <dbReference type="NCBI Taxonomy" id="7740"/>
    <lineage>
        <taxon>Eukaryota</taxon>
        <taxon>Metazoa</taxon>
        <taxon>Chordata</taxon>
        <taxon>Cephalochordata</taxon>
        <taxon>Leptocardii</taxon>
        <taxon>Amphioxiformes</taxon>
        <taxon>Branchiostomatidae</taxon>
        <taxon>Branchiostoma</taxon>
    </lineage>
</organism>